<dbReference type="Pfam" id="PF12802">
    <property type="entry name" value="MarR_2"/>
    <property type="match status" value="1"/>
</dbReference>
<dbReference type="InterPro" id="IPR036390">
    <property type="entry name" value="WH_DNA-bd_sf"/>
</dbReference>
<sequence>MARDEQALRAAVEQSAAVLTAAGFPKMPARVLMALLVADEGGLTASELAESLGVSAAAISGGVRYLRSLGIIHRMPQPGSRREKWEIFDDAWYVALAGKNSVYGTFAATAAQALDAIGDADSAGARRTGEMVEFFRFIERKMPDLLQEWEALRDARLGEASDGVSRPPA</sequence>
<dbReference type="InterPro" id="IPR000835">
    <property type="entry name" value="HTH_MarR-typ"/>
</dbReference>
<dbReference type="InterPro" id="IPR052362">
    <property type="entry name" value="HTH-GbsR_regulator"/>
</dbReference>
<dbReference type="PANTHER" id="PTHR38465">
    <property type="entry name" value="HTH-TYPE TRANSCRIPTIONAL REGULATOR MJ1563-RELATED"/>
    <property type="match status" value="1"/>
</dbReference>
<dbReference type="PANTHER" id="PTHR38465:SF2">
    <property type="entry name" value="HTH-TYPE TRANSCRIPTIONAL REGULATOR MMPR5"/>
    <property type="match status" value="1"/>
</dbReference>
<evidence type="ECO:0000259" key="4">
    <source>
        <dbReference type="Pfam" id="PF12802"/>
    </source>
</evidence>
<dbReference type="Gene3D" id="1.10.10.10">
    <property type="entry name" value="Winged helix-like DNA-binding domain superfamily/Winged helix DNA-binding domain"/>
    <property type="match status" value="1"/>
</dbReference>
<keyword evidence="2" id="KW-0238">DNA-binding</keyword>
<organism evidence="5">
    <name type="scientific">Agromyces sp. G08B096</name>
    <dbReference type="NCBI Taxonomy" id="3156399"/>
    <lineage>
        <taxon>Bacteria</taxon>
        <taxon>Bacillati</taxon>
        <taxon>Actinomycetota</taxon>
        <taxon>Actinomycetes</taxon>
        <taxon>Micrococcales</taxon>
        <taxon>Microbacteriaceae</taxon>
        <taxon>Agromyces</taxon>
    </lineage>
</organism>
<evidence type="ECO:0000313" key="5">
    <source>
        <dbReference type="EMBL" id="XBX81965.1"/>
    </source>
</evidence>
<keyword evidence="3" id="KW-0804">Transcription</keyword>
<name>A0AAU7W6J8_9MICO</name>
<dbReference type="GO" id="GO:0003700">
    <property type="term" value="F:DNA-binding transcription factor activity"/>
    <property type="evidence" value="ECO:0007669"/>
    <property type="project" value="InterPro"/>
</dbReference>
<proteinExistence type="predicted"/>
<dbReference type="SUPFAM" id="SSF46785">
    <property type="entry name" value="Winged helix' DNA-binding domain"/>
    <property type="match status" value="1"/>
</dbReference>
<dbReference type="InterPro" id="IPR036388">
    <property type="entry name" value="WH-like_DNA-bd_sf"/>
</dbReference>
<evidence type="ECO:0000256" key="2">
    <source>
        <dbReference type="ARBA" id="ARBA00023125"/>
    </source>
</evidence>
<dbReference type="EMBL" id="CP158374">
    <property type="protein sequence ID" value="XBX81965.1"/>
    <property type="molecule type" value="Genomic_DNA"/>
</dbReference>
<dbReference type="AlphaFoldDB" id="A0AAU7W6J8"/>
<dbReference type="RefSeq" id="WP_350347986.1">
    <property type="nucleotide sequence ID" value="NZ_CP158374.1"/>
</dbReference>
<dbReference type="GO" id="GO:0003677">
    <property type="term" value="F:DNA binding"/>
    <property type="evidence" value="ECO:0007669"/>
    <property type="project" value="UniProtKB-KW"/>
</dbReference>
<dbReference type="InterPro" id="IPR011991">
    <property type="entry name" value="ArsR-like_HTH"/>
</dbReference>
<evidence type="ECO:0000256" key="1">
    <source>
        <dbReference type="ARBA" id="ARBA00023015"/>
    </source>
</evidence>
<gene>
    <name evidence="5" type="ORF">ABIQ69_15305</name>
</gene>
<dbReference type="Gene3D" id="1.10.287.160">
    <property type="entry name" value="HR1 repeat"/>
    <property type="match status" value="1"/>
</dbReference>
<reference evidence="5" key="1">
    <citation type="submission" date="2024-05" db="EMBL/GenBank/DDBJ databases">
        <authorList>
            <person name="Yu L."/>
        </authorList>
    </citation>
    <scope>NUCLEOTIDE SEQUENCE</scope>
    <source>
        <strain evidence="5">G08B096</strain>
    </source>
</reference>
<evidence type="ECO:0000256" key="3">
    <source>
        <dbReference type="ARBA" id="ARBA00023163"/>
    </source>
</evidence>
<keyword evidence="1" id="KW-0805">Transcription regulation</keyword>
<feature type="domain" description="HTH marR-type" evidence="4">
    <location>
        <begin position="23"/>
        <end position="83"/>
    </location>
</feature>
<accession>A0AAU7W6J8</accession>
<protein>
    <submittedName>
        <fullName evidence="5">MarR family transcriptional regulator</fullName>
    </submittedName>
</protein>
<dbReference type="CDD" id="cd00090">
    <property type="entry name" value="HTH_ARSR"/>
    <property type="match status" value="1"/>
</dbReference>